<keyword evidence="3" id="KW-0378">Hydrolase</keyword>
<dbReference type="GO" id="GO:0016787">
    <property type="term" value="F:hydrolase activity"/>
    <property type="evidence" value="ECO:0007669"/>
    <property type="project" value="UniProtKB-KW"/>
</dbReference>
<evidence type="ECO:0000313" key="3">
    <source>
        <dbReference type="EMBL" id="GET90081.1"/>
    </source>
</evidence>
<keyword evidence="4" id="KW-1185">Reference proteome</keyword>
<dbReference type="Pfam" id="PF00561">
    <property type="entry name" value="Abhydrolase_1"/>
    <property type="match status" value="1"/>
</dbReference>
<evidence type="ECO:0000313" key="4">
    <source>
        <dbReference type="Proteomes" id="UP000419144"/>
    </source>
</evidence>
<sequence length="346" mass="38290">MSATPPSSSKVADTSVPSTRESYTSPVLSSNARAILGDFEDKFIEVGICVSTGKRVTICYNTFGDPSNPCLLLVQGLGSSLLGFSLTFVQFFVDQGYYVIRYDNRDTGLSTQFDEFDAPALIRLYLPQWMSIREHLPYTLNDIMEDGIGLLTALNIRQAHVFGMSMGGMIVQLMAIYHPERVLSLNILYSHAGGADVVSPGLLHYARFLVKPRSNSAEDRAEHMAWFINYLAQGGYTKNLEDVKKYILSTYERNGVGDGRGVQRQAAAVMRAPSRAEGLRKLTCPTVIIHGCKDPLIPVANGYRLADMVPNAKLVIFPQLAHDFRVELMKPIADEVLLNMSLVKRS</sequence>
<reference evidence="3" key="1">
    <citation type="submission" date="2019-11" db="EMBL/GenBank/DDBJ databases">
        <title>Leishmania tarentolae CDS.</title>
        <authorList>
            <person name="Goto Y."/>
            <person name="Yamagishi J."/>
        </authorList>
    </citation>
    <scope>NUCLEOTIDE SEQUENCE [LARGE SCALE GENOMIC DNA]</scope>
    <source>
        <strain evidence="3">Parrot Tar II</strain>
    </source>
</reference>
<evidence type="ECO:0000259" key="2">
    <source>
        <dbReference type="Pfam" id="PF00561"/>
    </source>
</evidence>
<dbReference type="VEuPathDB" id="TriTrypDB:LtaPh_2816300"/>
<dbReference type="EMBL" id="BLBS01000039">
    <property type="protein sequence ID" value="GET90081.1"/>
    <property type="molecule type" value="Genomic_DNA"/>
</dbReference>
<dbReference type="PANTHER" id="PTHR43433:SF7">
    <property type="entry name" value="ALPHA_BETA FOLD FAMILY, PUTATIVE-RELATED"/>
    <property type="match status" value="1"/>
</dbReference>
<dbReference type="OrthoDB" id="19657at2759"/>
<comment type="caution">
    <text evidence="3">The sequence shown here is derived from an EMBL/GenBank/DDBJ whole genome shotgun (WGS) entry which is preliminary data.</text>
</comment>
<dbReference type="AlphaFoldDB" id="A0A640KLE6"/>
<feature type="region of interest" description="Disordered" evidence="1">
    <location>
        <begin position="1"/>
        <end position="24"/>
    </location>
</feature>
<dbReference type="Proteomes" id="UP000419144">
    <property type="component" value="Unassembled WGS sequence"/>
</dbReference>
<dbReference type="Gene3D" id="3.40.50.1820">
    <property type="entry name" value="alpha/beta hydrolase"/>
    <property type="match status" value="1"/>
</dbReference>
<dbReference type="InterPro" id="IPR000073">
    <property type="entry name" value="AB_hydrolase_1"/>
</dbReference>
<name>A0A640KLE6_LEITA</name>
<proteinExistence type="predicted"/>
<evidence type="ECO:0000256" key="1">
    <source>
        <dbReference type="SAM" id="MobiDB-lite"/>
    </source>
</evidence>
<accession>A0A640KLE6</accession>
<feature type="domain" description="AB hydrolase-1" evidence="2">
    <location>
        <begin position="70"/>
        <end position="322"/>
    </location>
</feature>
<dbReference type="SUPFAM" id="SSF53474">
    <property type="entry name" value="alpha/beta-Hydrolases"/>
    <property type="match status" value="1"/>
</dbReference>
<protein>
    <submittedName>
        <fullName evidence="3">Hydrolase, alpha/beta fold family, putative</fullName>
    </submittedName>
</protein>
<dbReference type="InterPro" id="IPR029058">
    <property type="entry name" value="AB_hydrolase_fold"/>
</dbReference>
<gene>
    <name evidence="3" type="ORF">LtaPh_2816300</name>
</gene>
<dbReference type="InterPro" id="IPR050471">
    <property type="entry name" value="AB_hydrolase"/>
</dbReference>
<organism evidence="3 4">
    <name type="scientific">Leishmania tarentolae</name>
    <name type="common">Sauroleishmania tarentolae</name>
    <dbReference type="NCBI Taxonomy" id="5689"/>
    <lineage>
        <taxon>Eukaryota</taxon>
        <taxon>Discoba</taxon>
        <taxon>Euglenozoa</taxon>
        <taxon>Kinetoplastea</taxon>
        <taxon>Metakinetoplastina</taxon>
        <taxon>Trypanosomatida</taxon>
        <taxon>Trypanosomatidae</taxon>
        <taxon>Leishmaniinae</taxon>
        <taxon>Leishmania</taxon>
        <taxon>lizard Leishmania</taxon>
    </lineage>
</organism>
<dbReference type="PANTHER" id="PTHR43433">
    <property type="entry name" value="HYDROLASE, ALPHA/BETA FOLD FAMILY PROTEIN"/>
    <property type="match status" value="1"/>
</dbReference>